<evidence type="ECO:0000313" key="1">
    <source>
        <dbReference type="EMBL" id="GCD54468.1"/>
    </source>
</evidence>
<organism evidence="1 2">
    <name type="scientific">Acetobacter pasteurianus NBRC 3188</name>
    <dbReference type="NCBI Taxonomy" id="1226663"/>
    <lineage>
        <taxon>Bacteria</taxon>
        <taxon>Pseudomonadati</taxon>
        <taxon>Pseudomonadota</taxon>
        <taxon>Alphaproteobacteria</taxon>
        <taxon>Acetobacterales</taxon>
        <taxon>Acetobacteraceae</taxon>
        <taxon>Acetobacter</taxon>
    </lineage>
</organism>
<comment type="caution">
    <text evidence="1">The sequence shown here is derived from an EMBL/GenBank/DDBJ whole genome shotgun (WGS) entry which is preliminary data.</text>
</comment>
<sequence length="76" mass="8754">MYHLFRRDAADDLIREVAGPSDAHEAHGSSISYGMLVHFRWSSKTLPDRVHKPNMNSSQNIRLTILRDKEPIHSQD</sequence>
<gene>
    <name evidence="1" type="ORF">NBRC3188_3165</name>
</gene>
<reference evidence="1 2" key="1">
    <citation type="submission" date="2016-06" db="EMBL/GenBank/DDBJ databases">
        <title>Acetobacter pasteurianus NBRC 3188 whole genome sequencing project.</title>
        <authorList>
            <person name="Matsutani M."/>
            <person name="Shiwa Y."/>
            <person name="Okamoto-Kainuma A."/>
            <person name="Ishikawa M."/>
            <person name="Koizumi Y."/>
            <person name="Yoshikawa H."/>
            <person name="Yakushi T."/>
            <person name="Matsushita K."/>
        </authorList>
    </citation>
    <scope>NUCLEOTIDE SEQUENCE [LARGE SCALE GENOMIC DNA]</scope>
    <source>
        <strain evidence="1 2">NBRC 3188</strain>
    </source>
</reference>
<name>A0A401WYM7_ACEPA</name>
<dbReference type="Proteomes" id="UP000287300">
    <property type="component" value="Unassembled WGS sequence"/>
</dbReference>
<protein>
    <submittedName>
        <fullName evidence="1">Uncharacterized protein</fullName>
    </submittedName>
</protein>
<dbReference type="EMBL" id="BDES01000096">
    <property type="protein sequence ID" value="GCD54468.1"/>
    <property type="molecule type" value="Genomic_DNA"/>
</dbReference>
<accession>A0A401WYM7</accession>
<proteinExistence type="predicted"/>
<evidence type="ECO:0000313" key="2">
    <source>
        <dbReference type="Proteomes" id="UP000287300"/>
    </source>
</evidence>
<dbReference type="AlphaFoldDB" id="A0A401WYM7"/>